<dbReference type="eggNOG" id="COG0745">
    <property type="taxonomic scope" value="Bacteria"/>
</dbReference>
<dbReference type="AlphaFoldDB" id="C4IAX3"/>
<evidence type="ECO:0000256" key="1">
    <source>
        <dbReference type="ARBA" id="ARBA00018672"/>
    </source>
</evidence>
<organism evidence="12 13">
    <name type="scientific">Clostridium butyricum E4 str. BoNT E BL5262</name>
    <dbReference type="NCBI Taxonomy" id="632245"/>
    <lineage>
        <taxon>Bacteria</taxon>
        <taxon>Bacillati</taxon>
        <taxon>Bacillota</taxon>
        <taxon>Clostridia</taxon>
        <taxon>Eubacteriales</taxon>
        <taxon>Clostridiaceae</taxon>
        <taxon>Clostridium</taxon>
    </lineage>
</organism>
<dbReference type="GO" id="GO:0000976">
    <property type="term" value="F:transcription cis-regulatory region binding"/>
    <property type="evidence" value="ECO:0007669"/>
    <property type="project" value="TreeGrafter"/>
</dbReference>
<keyword evidence="3" id="KW-0902">Two-component regulatory system</keyword>
<dbReference type="Gene3D" id="1.10.10.10">
    <property type="entry name" value="Winged helix-like DNA-binding domain superfamily/Winged helix DNA-binding domain"/>
    <property type="match status" value="1"/>
</dbReference>
<keyword evidence="4" id="KW-0805">Transcription regulation</keyword>
<keyword evidence="13" id="KW-1185">Reference proteome</keyword>
<dbReference type="PROSITE" id="PS51755">
    <property type="entry name" value="OMPR_PHOB"/>
    <property type="match status" value="1"/>
</dbReference>
<evidence type="ECO:0000256" key="9">
    <source>
        <dbReference type="PROSITE-ProRule" id="PRU01091"/>
    </source>
</evidence>
<dbReference type="SMART" id="SM00862">
    <property type="entry name" value="Trans_reg_C"/>
    <property type="match status" value="1"/>
</dbReference>
<dbReference type="GO" id="GO:0006355">
    <property type="term" value="P:regulation of DNA-templated transcription"/>
    <property type="evidence" value="ECO:0007669"/>
    <property type="project" value="InterPro"/>
</dbReference>
<dbReference type="PANTHER" id="PTHR48111">
    <property type="entry name" value="REGULATOR OF RPOS"/>
    <property type="match status" value="1"/>
</dbReference>
<keyword evidence="5 9" id="KW-0238">DNA-binding</keyword>
<evidence type="ECO:0000259" key="10">
    <source>
        <dbReference type="PROSITE" id="PS50110"/>
    </source>
</evidence>
<feature type="DNA-binding region" description="OmpR/PhoB-type" evidence="9">
    <location>
        <begin position="133"/>
        <end position="232"/>
    </location>
</feature>
<name>C4IAX3_CLOBU</name>
<feature type="domain" description="OmpR/PhoB-type" evidence="11">
    <location>
        <begin position="133"/>
        <end position="232"/>
    </location>
</feature>
<dbReference type="CDD" id="cd00383">
    <property type="entry name" value="trans_reg_C"/>
    <property type="match status" value="1"/>
</dbReference>
<evidence type="ECO:0000259" key="11">
    <source>
        <dbReference type="PROSITE" id="PS51755"/>
    </source>
</evidence>
<dbReference type="SMART" id="SM00448">
    <property type="entry name" value="REC"/>
    <property type="match status" value="1"/>
</dbReference>
<feature type="modified residue" description="4-aspartylphosphate" evidence="8">
    <location>
        <position position="53"/>
    </location>
</feature>
<protein>
    <recommendedName>
        <fullName evidence="1">Stage 0 sporulation protein A homolog</fullName>
    </recommendedName>
</protein>
<dbReference type="InterPro" id="IPR001789">
    <property type="entry name" value="Sig_transdc_resp-reg_receiver"/>
</dbReference>
<evidence type="ECO:0000256" key="7">
    <source>
        <dbReference type="ARBA" id="ARBA00024867"/>
    </source>
</evidence>
<evidence type="ECO:0000256" key="5">
    <source>
        <dbReference type="ARBA" id="ARBA00023125"/>
    </source>
</evidence>
<dbReference type="Pfam" id="PF00486">
    <property type="entry name" value="Trans_reg_C"/>
    <property type="match status" value="1"/>
</dbReference>
<dbReference type="InterPro" id="IPR011006">
    <property type="entry name" value="CheY-like_superfamily"/>
</dbReference>
<dbReference type="PROSITE" id="PS50110">
    <property type="entry name" value="RESPONSE_REGULATORY"/>
    <property type="match status" value="1"/>
</dbReference>
<evidence type="ECO:0000256" key="2">
    <source>
        <dbReference type="ARBA" id="ARBA00022553"/>
    </source>
</evidence>
<keyword evidence="2 8" id="KW-0597">Phosphoprotein</keyword>
<evidence type="ECO:0000256" key="4">
    <source>
        <dbReference type="ARBA" id="ARBA00023015"/>
    </source>
</evidence>
<evidence type="ECO:0000313" key="12">
    <source>
        <dbReference type="EMBL" id="EEP56548.1"/>
    </source>
</evidence>
<dbReference type="EMBL" id="ACOM01000001">
    <property type="protein sequence ID" value="EEP56548.1"/>
    <property type="molecule type" value="Genomic_DNA"/>
</dbReference>
<accession>C4IAX3</accession>
<evidence type="ECO:0000256" key="8">
    <source>
        <dbReference type="PROSITE-ProRule" id="PRU00169"/>
    </source>
</evidence>
<comment type="function">
    <text evidence="7">May play the central regulatory role in sporulation. It may be an element of the effector pathway responsible for the activation of sporulation genes in response to nutritional stress. Spo0A may act in concert with spo0H (a sigma factor) to control the expression of some genes that are critical to the sporulation process.</text>
</comment>
<dbReference type="Gene3D" id="3.40.50.2300">
    <property type="match status" value="1"/>
</dbReference>
<dbReference type="GO" id="GO:0005829">
    <property type="term" value="C:cytosol"/>
    <property type="evidence" value="ECO:0007669"/>
    <property type="project" value="TreeGrafter"/>
</dbReference>
<dbReference type="CDD" id="cd17574">
    <property type="entry name" value="REC_OmpR"/>
    <property type="match status" value="1"/>
</dbReference>
<dbReference type="PANTHER" id="PTHR48111:SF2">
    <property type="entry name" value="RESPONSE REGULATOR SAER"/>
    <property type="match status" value="1"/>
</dbReference>
<comment type="caution">
    <text evidence="12">The sequence shown here is derived from an EMBL/GenBank/DDBJ whole genome shotgun (WGS) entry which is preliminary data.</text>
</comment>
<dbReference type="GO" id="GO:0000156">
    <property type="term" value="F:phosphorelay response regulator activity"/>
    <property type="evidence" value="ECO:0007669"/>
    <property type="project" value="TreeGrafter"/>
</dbReference>
<dbReference type="SUPFAM" id="SSF52172">
    <property type="entry name" value="CheY-like"/>
    <property type="match status" value="1"/>
</dbReference>
<dbReference type="RefSeq" id="WP_003413678.1">
    <property type="nucleotide sequence ID" value="NZ_ACOM01000001.1"/>
</dbReference>
<sequence>MKYKILVAEDDNDIVKILKLYLDNSGFEVVYVDNGMDALKKIQEEHIDLALLDLIMPIMNGYELTKNIREISNIPILIFSAKYEISDKILALSIGADDYLTKPFEPMEVIARINSNLRRCYELDDRFKNQDKNFKLQVGELNLDLDNFTIEKNGLPINVTATEYKILAKLMKYPGRVYSKAQLYESINGEYCDSDDSTMMVHISNLREKIEEDPKNPKYIKTVRGIGYKIEVKK</sequence>
<proteinExistence type="predicted"/>
<dbReference type="InterPro" id="IPR039420">
    <property type="entry name" value="WalR-like"/>
</dbReference>
<evidence type="ECO:0000313" key="13">
    <source>
        <dbReference type="Proteomes" id="UP000003081"/>
    </source>
</evidence>
<dbReference type="FunFam" id="1.10.10.10:FF:000018">
    <property type="entry name" value="DNA-binding response regulator ResD"/>
    <property type="match status" value="1"/>
</dbReference>
<reference evidence="12 13" key="1">
    <citation type="submission" date="2009-08" db="EMBL/GenBank/DDBJ databases">
        <authorList>
            <person name="Shrivastava S."/>
            <person name="Brinkac L.B."/>
            <person name="Brown J.L."/>
            <person name="Bruce D.B."/>
            <person name="Detter C."/>
            <person name="Green L.D."/>
            <person name="Munk C.A."/>
            <person name="Rogers Y.C."/>
            <person name="Tapia R."/>
            <person name="Sims D.R."/>
            <person name="Smith L.A."/>
            <person name="Smith T.J."/>
            <person name="Sutton G."/>
            <person name="Brettin T."/>
        </authorList>
    </citation>
    <scope>NUCLEOTIDE SEQUENCE [LARGE SCALE GENOMIC DNA]</scope>
    <source>
        <strain evidence="13">E4 str. BoNT E BL5262</strain>
    </source>
</reference>
<feature type="domain" description="Response regulatory" evidence="10">
    <location>
        <begin position="4"/>
        <end position="117"/>
    </location>
</feature>
<dbReference type="Gene3D" id="6.10.250.690">
    <property type="match status" value="1"/>
</dbReference>
<dbReference type="GO" id="GO:0032993">
    <property type="term" value="C:protein-DNA complex"/>
    <property type="evidence" value="ECO:0007669"/>
    <property type="project" value="TreeGrafter"/>
</dbReference>
<dbReference type="HOGENOM" id="CLU_000445_30_4_9"/>
<dbReference type="InterPro" id="IPR036388">
    <property type="entry name" value="WH-like_DNA-bd_sf"/>
</dbReference>
<dbReference type="Pfam" id="PF00072">
    <property type="entry name" value="Response_reg"/>
    <property type="match status" value="1"/>
</dbReference>
<evidence type="ECO:0000256" key="6">
    <source>
        <dbReference type="ARBA" id="ARBA00023163"/>
    </source>
</evidence>
<dbReference type="InterPro" id="IPR001867">
    <property type="entry name" value="OmpR/PhoB-type_DNA-bd"/>
</dbReference>
<keyword evidence="6" id="KW-0804">Transcription</keyword>
<gene>
    <name evidence="12" type="ORF">CLP_0418</name>
</gene>
<evidence type="ECO:0000256" key="3">
    <source>
        <dbReference type="ARBA" id="ARBA00023012"/>
    </source>
</evidence>
<dbReference type="Proteomes" id="UP000003081">
    <property type="component" value="Unassembled WGS sequence"/>
</dbReference>